<evidence type="ECO:0000313" key="2">
    <source>
        <dbReference type="Proteomes" id="UP001162131"/>
    </source>
</evidence>
<comment type="caution">
    <text evidence="1">The sequence shown here is derived from an EMBL/GenBank/DDBJ whole genome shotgun (WGS) entry which is preliminary data.</text>
</comment>
<gene>
    <name evidence="1" type="ORF">BSTOLATCC_MIC42047</name>
</gene>
<dbReference type="AlphaFoldDB" id="A0AAU9JME7"/>
<organism evidence="1 2">
    <name type="scientific">Blepharisma stoltei</name>
    <dbReference type="NCBI Taxonomy" id="1481888"/>
    <lineage>
        <taxon>Eukaryota</taxon>
        <taxon>Sar</taxon>
        <taxon>Alveolata</taxon>
        <taxon>Ciliophora</taxon>
        <taxon>Postciliodesmatophora</taxon>
        <taxon>Heterotrichea</taxon>
        <taxon>Heterotrichida</taxon>
        <taxon>Blepharismidae</taxon>
        <taxon>Blepharisma</taxon>
    </lineage>
</organism>
<protein>
    <submittedName>
        <fullName evidence="1">Uncharacterized protein</fullName>
    </submittedName>
</protein>
<keyword evidence="2" id="KW-1185">Reference proteome</keyword>
<accession>A0AAU9JME7</accession>
<evidence type="ECO:0000313" key="1">
    <source>
        <dbReference type="EMBL" id="CAG9326780.1"/>
    </source>
</evidence>
<reference evidence="1" key="1">
    <citation type="submission" date="2021-09" db="EMBL/GenBank/DDBJ databases">
        <authorList>
            <consortium name="AG Swart"/>
            <person name="Singh M."/>
            <person name="Singh A."/>
            <person name="Seah K."/>
            <person name="Emmerich C."/>
        </authorList>
    </citation>
    <scope>NUCLEOTIDE SEQUENCE</scope>
    <source>
        <strain evidence="1">ATCC30299</strain>
    </source>
</reference>
<name>A0AAU9JME7_9CILI</name>
<dbReference type="Proteomes" id="UP001162131">
    <property type="component" value="Unassembled WGS sequence"/>
</dbReference>
<dbReference type="EMBL" id="CAJZBQ010000041">
    <property type="protein sequence ID" value="CAG9326780.1"/>
    <property type="molecule type" value="Genomic_DNA"/>
</dbReference>
<proteinExistence type="predicted"/>
<sequence>MSKNEKSPLYKISRFDHKSDKDILSDFKLTKSKSLAKIDTNIKDLERSIHRSYFSQNNSPAHSKYCMENLSFYERQYISGPESPRFNSRLKKNPINKSLVMRETEKKLNKLSSLKPPSKFTVSKTIGLTLLDDLKTRKALNSILEKSFRTDSFTYSGQVYAKKINKLPIISSHKPKISKTNEKKVAENNSPKSPNLSYYKSKKEKIYEIFDQTINDFKLKSVFNYDRVDTANVLDKYLIDYNNSWSLEAIKLSKKSGL</sequence>